<proteinExistence type="predicted"/>
<dbReference type="SUPFAM" id="SSF56281">
    <property type="entry name" value="Metallo-hydrolase/oxidoreductase"/>
    <property type="match status" value="1"/>
</dbReference>
<sequence length="297" mass="33402">MVWSLSREWFILVLPIGLLGGIPLLWYLTPLSLKRRLLLSTILDDTSPPTEAQQSKTYRGSVLPHSALQMVSDNLWVVIGTLPQPGPKFSRNMVVYRIPNSRRLVLHSVLCVNEHVLRQISHLGDVEYIIVPNSYHRLDASLFQSIYPDATLICPRRAMEKVNQWVKVTTSVEDVLRQGDLCIEALCPEGVSFLNELLYLCKLENGETALICTDLFFNVNPSTADFVSRFMGVAGGFGFTHFGKLLLDDIPTVKRWITKNLLEIVGYKISVLVVAHGDIITGCERVESKLVEAINRL</sequence>
<dbReference type="InterPro" id="IPR036866">
    <property type="entry name" value="RibonucZ/Hydroxyglut_hydro"/>
</dbReference>
<evidence type="ECO:0000313" key="2">
    <source>
        <dbReference type="EMBL" id="CAD9663843.1"/>
    </source>
</evidence>
<feature type="transmembrane region" description="Helical" evidence="1">
    <location>
        <begin position="9"/>
        <end position="28"/>
    </location>
</feature>
<evidence type="ECO:0000256" key="1">
    <source>
        <dbReference type="SAM" id="Phobius"/>
    </source>
</evidence>
<keyword evidence="1" id="KW-0472">Membrane</keyword>
<dbReference type="EMBL" id="HBHK01001347">
    <property type="protein sequence ID" value="CAD9663843.1"/>
    <property type="molecule type" value="Transcribed_RNA"/>
</dbReference>
<gene>
    <name evidence="2" type="ORF">QSP1433_LOCUS803</name>
</gene>
<protein>
    <submittedName>
        <fullName evidence="2">Uncharacterized protein</fullName>
    </submittedName>
</protein>
<organism evidence="2">
    <name type="scientific">Mucochytrium quahogii</name>
    <dbReference type="NCBI Taxonomy" id="96639"/>
    <lineage>
        <taxon>Eukaryota</taxon>
        <taxon>Sar</taxon>
        <taxon>Stramenopiles</taxon>
        <taxon>Bigyra</taxon>
        <taxon>Labyrinthulomycetes</taxon>
        <taxon>Thraustochytrida</taxon>
        <taxon>Thraustochytriidae</taxon>
        <taxon>Mucochytrium</taxon>
    </lineage>
</organism>
<name>A0A7S2R8I6_9STRA</name>
<dbReference type="AlphaFoldDB" id="A0A7S2R8I6"/>
<keyword evidence="1" id="KW-1133">Transmembrane helix</keyword>
<accession>A0A7S2R8I6</accession>
<reference evidence="2" key="1">
    <citation type="submission" date="2021-01" db="EMBL/GenBank/DDBJ databases">
        <authorList>
            <person name="Corre E."/>
            <person name="Pelletier E."/>
            <person name="Niang G."/>
            <person name="Scheremetjew M."/>
            <person name="Finn R."/>
            <person name="Kale V."/>
            <person name="Holt S."/>
            <person name="Cochrane G."/>
            <person name="Meng A."/>
            <person name="Brown T."/>
            <person name="Cohen L."/>
        </authorList>
    </citation>
    <scope>NUCLEOTIDE SEQUENCE</scope>
    <source>
        <strain evidence="2">NY070348D</strain>
    </source>
</reference>
<keyword evidence="1" id="KW-0812">Transmembrane</keyword>